<dbReference type="RefSeq" id="WP_060650942.1">
    <property type="nucleotide sequence ID" value="NZ_AZXY01000002.1"/>
</dbReference>
<dbReference type="Pfam" id="PF02361">
    <property type="entry name" value="CbiQ"/>
    <property type="match status" value="1"/>
</dbReference>
<dbReference type="Proteomes" id="UP000053060">
    <property type="component" value="Unassembled WGS sequence"/>
</dbReference>
<feature type="transmembrane region" description="Helical" evidence="5">
    <location>
        <begin position="91"/>
        <end position="110"/>
    </location>
</feature>
<proteinExistence type="predicted"/>
<protein>
    <submittedName>
        <fullName evidence="6">Cobalt ABC transporter</fullName>
    </submittedName>
</protein>
<dbReference type="InterPro" id="IPR003339">
    <property type="entry name" value="ABC/ECF_trnsptr_transmembrane"/>
</dbReference>
<organism evidence="6 7">
    <name type="scientific">Rhodococcus pyridinivorans KG-16</name>
    <dbReference type="NCBI Taxonomy" id="1441730"/>
    <lineage>
        <taxon>Bacteria</taxon>
        <taxon>Bacillati</taxon>
        <taxon>Actinomycetota</taxon>
        <taxon>Actinomycetes</taxon>
        <taxon>Mycobacteriales</taxon>
        <taxon>Nocardiaceae</taxon>
        <taxon>Rhodococcus</taxon>
    </lineage>
</organism>
<dbReference type="AlphaFoldDB" id="A0A0V9UNI9"/>
<keyword evidence="4 5" id="KW-0472">Membrane</keyword>
<dbReference type="EMBL" id="AZXY01000002">
    <property type="protein sequence ID" value="KSZ59574.1"/>
    <property type="molecule type" value="Genomic_DNA"/>
</dbReference>
<dbReference type="GO" id="GO:0005886">
    <property type="term" value="C:plasma membrane"/>
    <property type="evidence" value="ECO:0007669"/>
    <property type="project" value="TreeGrafter"/>
</dbReference>
<evidence type="ECO:0000313" key="6">
    <source>
        <dbReference type="EMBL" id="KSZ59574.1"/>
    </source>
</evidence>
<dbReference type="PATRIC" id="fig|1441730.3.peg.1076"/>
<keyword evidence="3 5" id="KW-1133">Transmembrane helix</keyword>
<reference evidence="6 7" key="2">
    <citation type="journal article" date="2016" name="Genome Announc.">
        <title>Draft Genome Sequence of a Versatile Hydrocarbon-Degrading Bacterium, Rhodococcus pyridinivorans Strain KG-16, Collected from Oil Fields in India.</title>
        <authorList>
            <person name="Aggarwal R.K."/>
            <person name="Dawar C."/>
            <person name="Phanindranath R."/>
            <person name="Mutnuri L."/>
            <person name="Dayal A.M."/>
        </authorList>
    </citation>
    <scope>NUCLEOTIDE SEQUENCE [LARGE SCALE GENOMIC DNA]</scope>
    <source>
        <strain evidence="6 7">KG-16</strain>
    </source>
</reference>
<keyword evidence="2 5" id="KW-0812">Transmembrane</keyword>
<sequence>MNTFGLYHPGHSVLHRLPAGAKLLAVAALILALTLWIRQPWQVLPALALAVLAYEAARIPPRLAAVQLRPLVWMLAIIAAFQVLVAGWERAVVICGSLLVAVALAALVTLTTRTTDMLDAIVRAARPLARVGVDPDRVGLVLVMTVRAIPLIGTVVTRVTEARKARGLGFSLRALVVPVVVGALRTAEAMGEALAARGVDD</sequence>
<name>A0A0V9UNI9_9NOCA</name>
<evidence type="ECO:0000256" key="4">
    <source>
        <dbReference type="ARBA" id="ARBA00023136"/>
    </source>
</evidence>
<dbReference type="PANTHER" id="PTHR33514:SF13">
    <property type="entry name" value="PROTEIN ABCI12, CHLOROPLASTIC"/>
    <property type="match status" value="1"/>
</dbReference>
<feature type="transmembrane region" description="Helical" evidence="5">
    <location>
        <begin position="68"/>
        <end position="85"/>
    </location>
</feature>
<evidence type="ECO:0000256" key="2">
    <source>
        <dbReference type="ARBA" id="ARBA00022692"/>
    </source>
</evidence>
<dbReference type="CDD" id="cd16914">
    <property type="entry name" value="EcfT"/>
    <property type="match status" value="1"/>
</dbReference>
<gene>
    <name evidence="6" type="ORF">Z045_05155</name>
</gene>
<evidence type="ECO:0000256" key="1">
    <source>
        <dbReference type="ARBA" id="ARBA00004141"/>
    </source>
</evidence>
<evidence type="ECO:0000313" key="7">
    <source>
        <dbReference type="Proteomes" id="UP000053060"/>
    </source>
</evidence>
<feature type="transmembrane region" description="Helical" evidence="5">
    <location>
        <begin position="20"/>
        <end position="37"/>
    </location>
</feature>
<reference evidence="7" key="1">
    <citation type="submission" date="2015-01" db="EMBL/GenBank/DDBJ databases">
        <title>Draft genome sequence of Rhodococcus pyridinivorans strain KG-16, a hydrocarbon-degrading bacterium.</title>
        <authorList>
            <person name="Aggarwal R.K."/>
            <person name="Dawar C."/>
        </authorList>
    </citation>
    <scope>NUCLEOTIDE SEQUENCE [LARGE SCALE GENOMIC DNA]</scope>
    <source>
        <strain evidence="7">KG-16</strain>
    </source>
</reference>
<evidence type="ECO:0000256" key="5">
    <source>
        <dbReference type="SAM" id="Phobius"/>
    </source>
</evidence>
<dbReference type="PANTHER" id="PTHR33514">
    <property type="entry name" value="PROTEIN ABCI12, CHLOROPLASTIC"/>
    <property type="match status" value="1"/>
</dbReference>
<accession>A0A0V9UNI9</accession>
<comment type="subcellular location">
    <subcellularLocation>
        <location evidence="1">Membrane</location>
        <topology evidence="1">Multi-pass membrane protein</topology>
    </subcellularLocation>
</comment>
<comment type="caution">
    <text evidence="6">The sequence shown here is derived from an EMBL/GenBank/DDBJ whole genome shotgun (WGS) entry which is preliminary data.</text>
</comment>
<evidence type="ECO:0000256" key="3">
    <source>
        <dbReference type="ARBA" id="ARBA00022989"/>
    </source>
</evidence>